<dbReference type="RefSeq" id="WP_170161119.1">
    <property type="nucleotide sequence ID" value="NZ_AP017928.1"/>
</dbReference>
<dbReference type="EMBL" id="AP017928">
    <property type="protein sequence ID" value="BBA35351.1"/>
    <property type="molecule type" value="Genomic_DNA"/>
</dbReference>
<protein>
    <submittedName>
        <fullName evidence="1">Uncharacterized protein</fullName>
    </submittedName>
</protein>
<keyword evidence="2" id="KW-1185">Reference proteome</keyword>
<organism evidence="1 2">
    <name type="scientific">Methylocaldum marinum</name>
    <dbReference type="NCBI Taxonomy" id="1432792"/>
    <lineage>
        <taxon>Bacteria</taxon>
        <taxon>Pseudomonadati</taxon>
        <taxon>Pseudomonadota</taxon>
        <taxon>Gammaproteobacteria</taxon>
        <taxon>Methylococcales</taxon>
        <taxon>Methylococcaceae</taxon>
        <taxon>Methylocaldum</taxon>
    </lineage>
</organism>
<evidence type="ECO:0000313" key="2">
    <source>
        <dbReference type="Proteomes" id="UP000266313"/>
    </source>
</evidence>
<proteinExistence type="predicted"/>
<dbReference type="AlphaFoldDB" id="A0A250KWK3"/>
<name>A0A250KWK3_9GAMM</name>
<dbReference type="KEGG" id="mmai:sS8_3413"/>
<evidence type="ECO:0000313" key="1">
    <source>
        <dbReference type="EMBL" id="BBA35351.1"/>
    </source>
</evidence>
<dbReference type="Proteomes" id="UP000266313">
    <property type="component" value="Chromosome"/>
</dbReference>
<accession>A0A250KWK3</accession>
<gene>
    <name evidence="1" type="ORF">sS8_3413</name>
</gene>
<reference evidence="1 2" key="1">
    <citation type="submission" date="2016-12" db="EMBL/GenBank/DDBJ databases">
        <title>Genome sequencing of Methylocaldum marinum.</title>
        <authorList>
            <person name="Takeuchi M."/>
            <person name="Kamagata Y."/>
            <person name="Hiraoka S."/>
            <person name="Oshima K."/>
            <person name="Hattori M."/>
            <person name="Iwasaki W."/>
        </authorList>
    </citation>
    <scope>NUCLEOTIDE SEQUENCE [LARGE SCALE GENOMIC DNA]</scope>
    <source>
        <strain evidence="1 2">S8</strain>
    </source>
</reference>
<sequence>MGRYSGFPGTFSGAVPGMLVRPQIFLDQIQGRESFPDVVARVSVCVGKGLPTYGHATL</sequence>